<accession>H3A0Q7</accession>
<dbReference type="InterPro" id="IPR050951">
    <property type="entry name" value="Retrovirus_Pol_polyprotein"/>
</dbReference>
<dbReference type="HOGENOM" id="CLU_000384_33_2_1"/>
<reference evidence="8" key="2">
    <citation type="submission" date="2025-08" db="UniProtKB">
        <authorList>
            <consortium name="Ensembl"/>
        </authorList>
    </citation>
    <scope>IDENTIFICATION</scope>
</reference>
<evidence type="ECO:0000313" key="8">
    <source>
        <dbReference type="Ensembl" id="ENSLACP00000003228.1"/>
    </source>
</evidence>
<reference evidence="9" key="1">
    <citation type="submission" date="2011-08" db="EMBL/GenBank/DDBJ databases">
        <title>The draft genome of Latimeria chalumnae.</title>
        <authorList>
            <person name="Di Palma F."/>
            <person name="Alfoldi J."/>
            <person name="Johnson J."/>
            <person name="Berlin A."/>
            <person name="Gnerre S."/>
            <person name="Jaffe D."/>
            <person name="MacCallum I."/>
            <person name="Young S."/>
            <person name="Walker B.J."/>
            <person name="Lander E."/>
            <person name="Lindblad-Toh K."/>
        </authorList>
    </citation>
    <scope>NUCLEOTIDE SEQUENCE [LARGE SCALE GENOMIC DNA]</scope>
    <source>
        <strain evidence="9">Wild caught</strain>
    </source>
</reference>
<evidence type="ECO:0000259" key="7">
    <source>
        <dbReference type="Pfam" id="PF17917"/>
    </source>
</evidence>
<dbReference type="SUPFAM" id="SSF56672">
    <property type="entry name" value="DNA/RNA polymerases"/>
    <property type="match status" value="1"/>
</dbReference>
<dbReference type="PANTHER" id="PTHR37984">
    <property type="entry name" value="PROTEIN CBG26694"/>
    <property type="match status" value="1"/>
</dbReference>
<dbReference type="OMA" id="EHWIERI"/>
<dbReference type="Gene3D" id="3.10.20.370">
    <property type="match status" value="1"/>
</dbReference>
<evidence type="ECO:0000256" key="6">
    <source>
        <dbReference type="ARBA" id="ARBA00022918"/>
    </source>
</evidence>
<keyword evidence="6" id="KW-0695">RNA-directed DNA polymerase</keyword>
<dbReference type="eggNOG" id="KOG0017">
    <property type="taxonomic scope" value="Eukaryota"/>
</dbReference>
<keyword evidence="1" id="KW-0808">Transferase</keyword>
<dbReference type="InterPro" id="IPR043502">
    <property type="entry name" value="DNA/RNA_pol_sf"/>
</dbReference>
<evidence type="ECO:0000256" key="4">
    <source>
        <dbReference type="ARBA" id="ARBA00022759"/>
    </source>
</evidence>
<dbReference type="AlphaFoldDB" id="H3A0Q7"/>
<dbReference type="CDD" id="cd09274">
    <property type="entry name" value="RNase_HI_RT_Ty3"/>
    <property type="match status" value="1"/>
</dbReference>
<dbReference type="InterPro" id="IPR041373">
    <property type="entry name" value="RT_RNaseH"/>
</dbReference>
<dbReference type="EMBL" id="AFYH01157100">
    <property type="status" value="NOT_ANNOTATED_CDS"/>
    <property type="molecule type" value="Genomic_DNA"/>
</dbReference>
<keyword evidence="5" id="KW-0378">Hydrolase</keyword>
<protein>
    <recommendedName>
        <fullName evidence="7">Reverse transcriptase RNase H-like domain-containing protein</fullName>
    </recommendedName>
</protein>
<feature type="domain" description="Reverse transcriptase RNase H-like" evidence="7">
    <location>
        <begin position="25"/>
        <end position="128"/>
    </location>
</feature>
<evidence type="ECO:0000256" key="3">
    <source>
        <dbReference type="ARBA" id="ARBA00022722"/>
    </source>
</evidence>
<keyword evidence="9" id="KW-1185">Reference proteome</keyword>
<dbReference type="InParanoid" id="H3A0Q7"/>
<keyword evidence="2" id="KW-0548">Nucleotidyltransferase</keyword>
<dbReference type="GO" id="GO:0003964">
    <property type="term" value="F:RNA-directed DNA polymerase activity"/>
    <property type="evidence" value="ECO:0007669"/>
    <property type="project" value="UniProtKB-KW"/>
</dbReference>
<proteinExistence type="predicted"/>
<reference evidence="8" key="3">
    <citation type="submission" date="2025-09" db="UniProtKB">
        <authorList>
            <consortium name="Ensembl"/>
        </authorList>
    </citation>
    <scope>IDENTIFICATION</scope>
</reference>
<dbReference type="GO" id="GO:0004519">
    <property type="term" value="F:endonuclease activity"/>
    <property type="evidence" value="ECO:0007669"/>
    <property type="project" value="UniProtKB-KW"/>
</dbReference>
<evidence type="ECO:0000256" key="2">
    <source>
        <dbReference type="ARBA" id="ARBA00022695"/>
    </source>
</evidence>
<sequence>TTTCQESFQELKEQLMKPPILGHPNFNETFIIQTDASDKGLRAVLWQNGKEGEKVIAYATRSLTFPETRYSATEKECLAVVWAIEKWRHYVEGCCFEVITDHAALTWLFNFPKPTSRLVRWALRLQEFQFDVKYRKGTLNHVSDALSRASANPTLTDVPSCCLVTTELTELETVPELNWDRIPTPDIKVDGLVYRKPSIELNNLKLFVPETLRIDIMKLYHDCPLAGHLGHTKT</sequence>
<dbReference type="STRING" id="7897.ENSLACP00000003228"/>
<dbReference type="PANTHER" id="PTHR37984:SF5">
    <property type="entry name" value="PROTEIN NYNRIN-LIKE"/>
    <property type="match status" value="1"/>
</dbReference>
<organism evidence="8 9">
    <name type="scientific">Latimeria chalumnae</name>
    <name type="common">Coelacanth</name>
    <dbReference type="NCBI Taxonomy" id="7897"/>
    <lineage>
        <taxon>Eukaryota</taxon>
        <taxon>Metazoa</taxon>
        <taxon>Chordata</taxon>
        <taxon>Craniata</taxon>
        <taxon>Vertebrata</taxon>
        <taxon>Euteleostomi</taxon>
        <taxon>Coelacanthiformes</taxon>
        <taxon>Coelacanthidae</taxon>
        <taxon>Latimeria</taxon>
    </lineage>
</organism>
<evidence type="ECO:0000256" key="5">
    <source>
        <dbReference type="ARBA" id="ARBA00022801"/>
    </source>
</evidence>
<dbReference type="Proteomes" id="UP000008672">
    <property type="component" value="Unassembled WGS sequence"/>
</dbReference>
<dbReference type="Pfam" id="PF17917">
    <property type="entry name" value="RT_RNaseH"/>
    <property type="match status" value="1"/>
</dbReference>
<evidence type="ECO:0000313" key="9">
    <source>
        <dbReference type="Proteomes" id="UP000008672"/>
    </source>
</evidence>
<name>H3A0Q7_LATCH</name>
<dbReference type="GeneTree" id="ENSGT00940000167762"/>
<keyword evidence="4" id="KW-0255">Endonuclease</keyword>
<dbReference type="FunFam" id="3.10.20.370:FF:000001">
    <property type="entry name" value="Retrovirus-related Pol polyprotein from transposon 17.6-like protein"/>
    <property type="match status" value="1"/>
</dbReference>
<evidence type="ECO:0000256" key="1">
    <source>
        <dbReference type="ARBA" id="ARBA00022679"/>
    </source>
</evidence>
<dbReference type="GO" id="GO:0016787">
    <property type="term" value="F:hydrolase activity"/>
    <property type="evidence" value="ECO:0007669"/>
    <property type="project" value="UniProtKB-KW"/>
</dbReference>
<keyword evidence="3" id="KW-0540">Nuclease</keyword>
<dbReference type="Ensembl" id="ENSLACT00000003258.1">
    <property type="protein sequence ID" value="ENSLACP00000003228.1"/>
    <property type="gene ID" value="ENSLACG00000002885.1"/>
</dbReference>